<sequence length="141" mass="16537">MFGNDRNEMRQMFYTAWKNFNNKTLLQPLEQVIVTIIQQHSEYHVLLNDESTIDKDFTPEMGQTNPFLHMSMHIAIHEQLSTQRPAVIQAVYQSLKEKHGDAHQAEHEIMECLGQMIWQAQRDQTTPNEQHYINCIQGLIS</sequence>
<organism evidence="1">
    <name type="scientific">hydrothermal vent metagenome</name>
    <dbReference type="NCBI Taxonomy" id="652676"/>
    <lineage>
        <taxon>unclassified sequences</taxon>
        <taxon>metagenomes</taxon>
        <taxon>ecological metagenomes</taxon>
    </lineage>
</organism>
<evidence type="ECO:0008006" key="2">
    <source>
        <dbReference type="Google" id="ProtNLM"/>
    </source>
</evidence>
<dbReference type="AlphaFoldDB" id="A0A3B0ZX89"/>
<dbReference type="Pfam" id="PF08897">
    <property type="entry name" value="DUF1841"/>
    <property type="match status" value="1"/>
</dbReference>
<accession>A0A3B0ZX89</accession>
<name>A0A3B0ZX89_9ZZZZ</name>
<reference evidence="1" key="1">
    <citation type="submission" date="2018-06" db="EMBL/GenBank/DDBJ databases">
        <authorList>
            <person name="Zhirakovskaya E."/>
        </authorList>
    </citation>
    <scope>NUCLEOTIDE SEQUENCE</scope>
</reference>
<proteinExistence type="predicted"/>
<protein>
    <recommendedName>
        <fullName evidence="2">DUF1841 domain-containing protein</fullName>
    </recommendedName>
</protein>
<dbReference type="InterPro" id="IPR014993">
    <property type="entry name" value="DUF1841"/>
</dbReference>
<dbReference type="EMBL" id="UOFT01000022">
    <property type="protein sequence ID" value="VAW92032.1"/>
    <property type="molecule type" value="Genomic_DNA"/>
</dbReference>
<evidence type="ECO:0000313" key="1">
    <source>
        <dbReference type="EMBL" id="VAW92032.1"/>
    </source>
</evidence>
<gene>
    <name evidence="1" type="ORF">MNBD_GAMMA23-863</name>
</gene>